<accession>A0A2Z6NNP0</accession>
<proteinExistence type="inferred from homology"/>
<dbReference type="GO" id="GO:0005737">
    <property type="term" value="C:cytoplasm"/>
    <property type="evidence" value="ECO:0007669"/>
    <property type="project" value="InterPro"/>
</dbReference>
<dbReference type="FunFam" id="2.60.210.10:FF:000004">
    <property type="entry name" value="E3 ubiquitin-protein ligase SINAT5-like"/>
    <property type="match status" value="1"/>
</dbReference>
<evidence type="ECO:0000259" key="5">
    <source>
        <dbReference type="Pfam" id="PF03145"/>
    </source>
</evidence>
<dbReference type="GO" id="GO:0061630">
    <property type="term" value="F:ubiquitin protein ligase activity"/>
    <property type="evidence" value="ECO:0007669"/>
    <property type="project" value="TreeGrafter"/>
</dbReference>
<dbReference type="GO" id="GO:0008270">
    <property type="term" value="F:zinc ion binding"/>
    <property type="evidence" value="ECO:0007669"/>
    <property type="project" value="UniProtKB-KW"/>
</dbReference>
<comment type="similarity">
    <text evidence="1">Belongs to the SINA (Seven in absentia) family.</text>
</comment>
<dbReference type="Pfam" id="PF03145">
    <property type="entry name" value="Sina_TRAF"/>
    <property type="match status" value="1"/>
</dbReference>
<dbReference type="GO" id="GO:0006511">
    <property type="term" value="P:ubiquitin-dependent protein catabolic process"/>
    <property type="evidence" value="ECO:0007669"/>
    <property type="project" value="InterPro"/>
</dbReference>
<evidence type="ECO:0000256" key="3">
    <source>
        <dbReference type="ARBA" id="ARBA00022771"/>
    </source>
</evidence>
<evidence type="ECO:0000256" key="1">
    <source>
        <dbReference type="ARBA" id="ARBA00009119"/>
    </source>
</evidence>
<dbReference type="InterPro" id="IPR008974">
    <property type="entry name" value="TRAF-like"/>
</dbReference>
<sequence>MAPGGSIFKEVLESHVMSSDYETGKAKSEAKINSTLTKSTSVGLNGKNGTSSKNGVHDLLGCPVCNNLMYPPIHQVDMHDGFTFNHRYVKTNPHEVENATWMLTVFNCYGKHFCLHFEAFQLGTAPVFMAFLRFMGDDNESKKFSYSLEVGANGRKLIWQGIPRSIRDSHSKVRDSQDGLIIQRNQALYFSGGDKQELKLRITGRIWKED</sequence>
<dbReference type="OrthoDB" id="941555at2759"/>
<evidence type="ECO:0000313" key="7">
    <source>
        <dbReference type="Proteomes" id="UP000242715"/>
    </source>
</evidence>
<feature type="domain" description="Seven-in-absentia protein TRAF-like" evidence="5">
    <location>
        <begin position="106"/>
        <end position="203"/>
    </location>
</feature>
<dbReference type="PANTHER" id="PTHR10315:SF117">
    <property type="entry name" value="RING-TYPE E3 UBIQUITIN TRANSFERASE"/>
    <property type="match status" value="1"/>
</dbReference>
<dbReference type="InterPro" id="IPR018121">
    <property type="entry name" value="7-in-absentia-prot_TRAF-dom"/>
</dbReference>
<dbReference type="EMBL" id="DF973458">
    <property type="protein sequence ID" value="GAU31507.1"/>
    <property type="molecule type" value="Genomic_DNA"/>
</dbReference>
<evidence type="ECO:0000256" key="2">
    <source>
        <dbReference type="ARBA" id="ARBA00022723"/>
    </source>
</evidence>
<dbReference type="Proteomes" id="UP000242715">
    <property type="component" value="Unassembled WGS sequence"/>
</dbReference>
<keyword evidence="2" id="KW-0479">Metal-binding</keyword>
<dbReference type="Gene3D" id="2.60.210.10">
    <property type="entry name" value="Apoptosis, Tumor Necrosis Factor Receptor Associated Protein 2, Chain A"/>
    <property type="match status" value="1"/>
</dbReference>
<evidence type="ECO:0000256" key="4">
    <source>
        <dbReference type="ARBA" id="ARBA00022833"/>
    </source>
</evidence>
<dbReference type="AlphaFoldDB" id="A0A2Z6NNP0"/>
<keyword evidence="7" id="KW-1185">Reference proteome</keyword>
<organism evidence="6 7">
    <name type="scientific">Trifolium subterraneum</name>
    <name type="common">Subterranean clover</name>
    <dbReference type="NCBI Taxonomy" id="3900"/>
    <lineage>
        <taxon>Eukaryota</taxon>
        <taxon>Viridiplantae</taxon>
        <taxon>Streptophyta</taxon>
        <taxon>Embryophyta</taxon>
        <taxon>Tracheophyta</taxon>
        <taxon>Spermatophyta</taxon>
        <taxon>Magnoliopsida</taxon>
        <taxon>eudicotyledons</taxon>
        <taxon>Gunneridae</taxon>
        <taxon>Pentapetalae</taxon>
        <taxon>rosids</taxon>
        <taxon>fabids</taxon>
        <taxon>Fabales</taxon>
        <taxon>Fabaceae</taxon>
        <taxon>Papilionoideae</taxon>
        <taxon>50 kb inversion clade</taxon>
        <taxon>NPAAA clade</taxon>
        <taxon>Hologalegina</taxon>
        <taxon>IRL clade</taxon>
        <taxon>Trifolieae</taxon>
        <taxon>Trifolium</taxon>
    </lineage>
</organism>
<dbReference type="PANTHER" id="PTHR10315">
    <property type="entry name" value="E3 UBIQUITIN PROTEIN LIGASE SIAH"/>
    <property type="match status" value="1"/>
</dbReference>
<keyword evidence="4" id="KW-0862">Zinc</keyword>
<dbReference type="InterPro" id="IPR052088">
    <property type="entry name" value="E3_ubiquitin-ligase_SINA"/>
</dbReference>
<keyword evidence="3" id="KW-0863">Zinc-finger</keyword>
<protein>
    <recommendedName>
        <fullName evidence="5">Seven-in-absentia protein TRAF-like domain-containing protein</fullName>
    </recommendedName>
</protein>
<name>A0A2Z6NNP0_TRISU</name>
<reference evidence="7" key="1">
    <citation type="journal article" date="2017" name="Front. Plant Sci.">
        <title>Climate Clever Clovers: New Paradigm to Reduce the Environmental Footprint of Ruminants by Breeding Low Methanogenic Forages Utilizing Haplotype Variation.</title>
        <authorList>
            <person name="Kaur P."/>
            <person name="Appels R."/>
            <person name="Bayer P.E."/>
            <person name="Keeble-Gagnere G."/>
            <person name="Wang J."/>
            <person name="Hirakawa H."/>
            <person name="Shirasawa K."/>
            <person name="Vercoe P."/>
            <person name="Stefanova K."/>
            <person name="Durmic Z."/>
            <person name="Nichols P."/>
            <person name="Revell C."/>
            <person name="Isobe S.N."/>
            <person name="Edwards D."/>
            <person name="Erskine W."/>
        </authorList>
    </citation>
    <scope>NUCLEOTIDE SEQUENCE [LARGE SCALE GENOMIC DNA]</scope>
    <source>
        <strain evidence="7">cv. Daliak</strain>
    </source>
</reference>
<gene>
    <name evidence="6" type="ORF">TSUD_332820</name>
</gene>
<evidence type="ECO:0000313" key="6">
    <source>
        <dbReference type="EMBL" id="GAU31507.1"/>
    </source>
</evidence>
<dbReference type="SUPFAM" id="SSF49599">
    <property type="entry name" value="TRAF domain-like"/>
    <property type="match status" value="1"/>
</dbReference>